<reference evidence="3 4" key="1">
    <citation type="submission" date="2019-02" db="EMBL/GenBank/DDBJ databases">
        <title>Deep-cultivation of Planctomycetes and their phenomic and genomic characterization uncovers novel biology.</title>
        <authorList>
            <person name="Wiegand S."/>
            <person name="Jogler M."/>
            <person name="Boedeker C."/>
            <person name="Pinto D."/>
            <person name="Vollmers J."/>
            <person name="Rivas-Marin E."/>
            <person name="Kohn T."/>
            <person name="Peeters S.H."/>
            <person name="Heuer A."/>
            <person name="Rast P."/>
            <person name="Oberbeckmann S."/>
            <person name="Bunk B."/>
            <person name="Jeske O."/>
            <person name="Meyerdierks A."/>
            <person name="Storesund J.E."/>
            <person name="Kallscheuer N."/>
            <person name="Luecker S."/>
            <person name="Lage O.M."/>
            <person name="Pohl T."/>
            <person name="Merkel B.J."/>
            <person name="Hornburger P."/>
            <person name="Mueller R.-W."/>
            <person name="Bruemmer F."/>
            <person name="Labrenz M."/>
            <person name="Spormann A.M."/>
            <person name="Op den Camp H."/>
            <person name="Overmann J."/>
            <person name="Amann R."/>
            <person name="Jetten M.S.M."/>
            <person name="Mascher T."/>
            <person name="Medema M.H."/>
            <person name="Devos D.P."/>
            <person name="Kaster A.-K."/>
            <person name="Ovreas L."/>
            <person name="Rohde M."/>
            <person name="Galperin M.Y."/>
            <person name="Jogler C."/>
        </authorList>
    </citation>
    <scope>NUCLEOTIDE SEQUENCE [LARGE SCALE GENOMIC DNA]</scope>
    <source>
        <strain evidence="3 4">HG15A2</strain>
    </source>
</reference>
<keyword evidence="1" id="KW-1133">Transmembrane helix</keyword>
<dbReference type="PANTHER" id="PTHR30093">
    <property type="entry name" value="GENERAL SECRETION PATHWAY PROTEIN G"/>
    <property type="match status" value="1"/>
</dbReference>
<name>A0A517N323_9BACT</name>
<evidence type="ECO:0000259" key="2">
    <source>
        <dbReference type="Pfam" id="PF07596"/>
    </source>
</evidence>
<dbReference type="EMBL" id="CP036263">
    <property type="protein sequence ID" value="QDT01535.1"/>
    <property type="molecule type" value="Genomic_DNA"/>
</dbReference>
<dbReference type="RefSeq" id="WP_145063730.1">
    <property type="nucleotide sequence ID" value="NZ_CP036263.1"/>
</dbReference>
<sequence length="341" mass="37778">MRFRLSTILYVFALLAAGMATFGGWGIPSALYLCGVWYFLLKKNDRGLRKTLTYFVIAALVGLLPTTLVLTGLSSARYGHARSLCTRTLREVYYALQNHESAQRALPPAIGFDDLNQVPSSWRLTIAGFFAPGHFYPPYDHTQRYDAPANAKTTNMNVHDVFGCPAASQINGNETQYFAVVGKGTAWDRDQVKRTADITDAPGTTIMLIEAGNQAIPWTKPEDFSIEKAVNLLTGKIPDAILHYDSKDTSWFYVKHSSHVNVAMADGDIRYLTIPVEEKIARALLTANGGEVIPPGTLDALTEPQLNYARIYSLSLFVLLALLPGLVLWRRRTGMDTEQTQ</sequence>
<dbReference type="OrthoDB" id="285651at2"/>
<keyword evidence="4" id="KW-1185">Reference proteome</keyword>
<evidence type="ECO:0000313" key="3">
    <source>
        <dbReference type="EMBL" id="QDT01535.1"/>
    </source>
</evidence>
<feature type="domain" description="DUF1559" evidence="2">
    <location>
        <begin position="82"/>
        <end position="192"/>
    </location>
</feature>
<dbReference type="InterPro" id="IPR011453">
    <property type="entry name" value="DUF1559"/>
</dbReference>
<gene>
    <name evidence="3" type="ORF">HG15A2_48770</name>
</gene>
<accession>A0A517N323</accession>
<proteinExistence type="predicted"/>
<keyword evidence="1" id="KW-0812">Transmembrane</keyword>
<dbReference type="PANTHER" id="PTHR30093:SF2">
    <property type="entry name" value="TYPE II SECRETION SYSTEM PROTEIN H"/>
    <property type="match status" value="1"/>
</dbReference>
<protein>
    <recommendedName>
        <fullName evidence="2">DUF1559 domain-containing protein</fullName>
    </recommendedName>
</protein>
<feature type="transmembrane region" description="Helical" evidence="1">
    <location>
        <begin position="311"/>
        <end position="329"/>
    </location>
</feature>
<dbReference type="AlphaFoldDB" id="A0A517N323"/>
<dbReference type="Pfam" id="PF07596">
    <property type="entry name" value="SBP_bac_10"/>
    <property type="match status" value="1"/>
</dbReference>
<evidence type="ECO:0000256" key="1">
    <source>
        <dbReference type="SAM" id="Phobius"/>
    </source>
</evidence>
<dbReference type="Proteomes" id="UP000319852">
    <property type="component" value="Chromosome"/>
</dbReference>
<feature type="transmembrane region" description="Helical" evidence="1">
    <location>
        <begin position="52"/>
        <end position="73"/>
    </location>
</feature>
<keyword evidence="1" id="KW-0472">Membrane</keyword>
<organism evidence="3 4">
    <name type="scientific">Adhaeretor mobilis</name>
    <dbReference type="NCBI Taxonomy" id="1930276"/>
    <lineage>
        <taxon>Bacteria</taxon>
        <taxon>Pseudomonadati</taxon>
        <taxon>Planctomycetota</taxon>
        <taxon>Planctomycetia</taxon>
        <taxon>Pirellulales</taxon>
        <taxon>Lacipirellulaceae</taxon>
        <taxon>Adhaeretor</taxon>
    </lineage>
</organism>
<dbReference type="KEGG" id="amob:HG15A2_48770"/>
<evidence type="ECO:0000313" key="4">
    <source>
        <dbReference type="Proteomes" id="UP000319852"/>
    </source>
</evidence>
<feature type="transmembrane region" description="Helical" evidence="1">
    <location>
        <begin position="12"/>
        <end position="40"/>
    </location>
</feature>